<evidence type="ECO:0000313" key="1">
    <source>
        <dbReference type="EMBL" id="XCD05060.1"/>
    </source>
</evidence>
<protein>
    <submittedName>
        <fullName evidence="1">Uncharacterized protein</fullName>
    </submittedName>
</protein>
<name>A0AAU8AYG4_9CAUD</name>
<proteinExistence type="predicted"/>
<sequence>MSTLLFQLMASKQFFQTFVNIHTLRFRICCSLLSFRDSQQFRKF</sequence>
<dbReference type="EMBL" id="PP511521">
    <property type="protein sequence ID" value="XCD05060.1"/>
    <property type="molecule type" value="Genomic_DNA"/>
</dbReference>
<reference evidence="1" key="1">
    <citation type="submission" date="2024-03" db="EMBL/GenBank/DDBJ databases">
        <title>Diverse circular DNA viruses in blood, oral, and fecal samples of captive lemurs.</title>
        <authorList>
            <person name="Paietta E.N."/>
            <person name="Kraberger S."/>
            <person name="Lund M.C."/>
            <person name="Custer J.M."/>
            <person name="Vargas K.M."/>
            <person name="Ehmke E.E."/>
            <person name="Yoder A.D."/>
            <person name="Varsani A."/>
        </authorList>
    </citation>
    <scope>NUCLEOTIDE SEQUENCE</scope>
    <source>
        <strain evidence="1">Duke_24FS_3</strain>
    </source>
</reference>
<accession>A0AAU8AYG4</accession>
<organism evidence="1">
    <name type="scientific">Dulem virus 36</name>
    <dbReference type="NCBI Taxonomy" id="3145754"/>
    <lineage>
        <taxon>Viruses</taxon>
        <taxon>Duplodnaviria</taxon>
        <taxon>Heunggongvirae</taxon>
        <taxon>Uroviricota</taxon>
        <taxon>Caudoviricetes</taxon>
    </lineage>
</organism>